<dbReference type="AlphaFoldDB" id="A0A644XEW4"/>
<feature type="transmembrane region" description="Helical" evidence="1">
    <location>
        <begin position="327"/>
        <end position="345"/>
    </location>
</feature>
<dbReference type="GO" id="GO:0015297">
    <property type="term" value="F:antiporter activity"/>
    <property type="evidence" value="ECO:0007669"/>
    <property type="project" value="InterPro"/>
</dbReference>
<feature type="transmembrane region" description="Helical" evidence="1">
    <location>
        <begin position="50"/>
        <end position="69"/>
    </location>
</feature>
<dbReference type="EMBL" id="VSSQ01002329">
    <property type="protein sequence ID" value="MPM14735.1"/>
    <property type="molecule type" value="Genomic_DNA"/>
</dbReference>
<dbReference type="PANTHER" id="PTHR43269:SF2">
    <property type="entry name" value="SODIUM_PROTON ANTIPORTER 1-RELATED"/>
    <property type="match status" value="1"/>
</dbReference>
<dbReference type="PANTHER" id="PTHR43269">
    <property type="entry name" value="SODIUM/PROTON ANTIPORTER 1-RELATED"/>
    <property type="match status" value="1"/>
</dbReference>
<comment type="caution">
    <text evidence="2">The sequence shown here is derived from an EMBL/GenBank/DDBJ whole genome shotgun (WGS) entry which is preliminary data.</text>
</comment>
<dbReference type="InterPro" id="IPR045016">
    <property type="entry name" value="NhaD-like"/>
</dbReference>
<feature type="transmembrane region" description="Helical" evidence="1">
    <location>
        <begin position="278"/>
        <end position="297"/>
    </location>
</feature>
<keyword evidence="1" id="KW-0472">Membrane</keyword>
<reference evidence="2" key="1">
    <citation type="submission" date="2019-08" db="EMBL/GenBank/DDBJ databases">
        <authorList>
            <person name="Kucharzyk K."/>
            <person name="Murdoch R.W."/>
            <person name="Higgins S."/>
            <person name="Loffler F."/>
        </authorList>
    </citation>
    <scope>NUCLEOTIDE SEQUENCE</scope>
</reference>
<protein>
    <recommendedName>
        <fullName evidence="3">Citrate transporter</fullName>
    </recommendedName>
</protein>
<evidence type="ECO:0000313" key="2">
    <source>
        <dbReference type="EMBL" id="MPM14735.1"/>
    </source>
</evidence>
<keyword evidence="1" id="KW-1133">Transmembrane helix</keyword>
<name>A0A644XEW4_9ZZZZ</name>
<accession>A0A644XEW4</accession>
<keyword evidence="1" id="KW-0812">Transmembrane</keyword>
<evidence type="ECO:0000256" key="1">
    <source>
        <dbReference type="SAM" id="Phobius"/>
    </source>
</evidence>
<feature type="transmembrane region" description="Helical" evidence="1">
    <location>
        <begin position="383"/>
        <end position="405"/>
    </location>
</feature>
<sequence length="498" mass="54441">MKIFDFLKKETKPFKFRDLLKILGVMFLLMLPVMSFASDGSGSANMPMVGGIRIEFFLFAATLICVAIFHDHTFYVALTGLAVILGYKLIMDSGFNFLEHFIGNQETNPFIGQLTDKETRAGEWSILLNLLGLLLGFAVLAKLFEESGIPDKLPNILPDNFMGPFVLLIMVFVLSSFLDNIAAALIGGTIALVVFNKNVHIGYLAAIVAASNAGGAGSVIGDTTTTMMWIDGVNFVEVLHAFIASGVALFIFAWFASHQQHKMQPIQKNATEGIKVKWGNLFVVLLILAGAITSNVMFDMPWLGVWVALVIGMIFTKVPWGEVSGSIKGAVFLLSLVFCASMMPVDTLPEAHWSTAFILGFISAVFDNIPLTKLCLDQGHYDWGMLAYAVGFGGSMIWFGSSAGVALTNKFPQGRNVVLWLRKGWHVTLAYIAGFFVLLIVWGWHPTSNNAHKEPANECVAPNCKVAIEARILTGKELTPDQARYLEENPDIIACPGK</sequence>
<organism evidence="2">
    <name type="scientific">bioreactor metagenome</name>
    <dbReference type="NCBI Taxonomy" id="1076179"/>
    <lineage>
        <taxon>unclassified sequences</taxon>
        <taxon>metagenomes</taxon>
        <taxon>ecological metagenomes</taxon>
    </lineage>
</organism>
<feature type="transmembrane region" description="Helical" evidence="1">
    <location>
        <begin position="425"/>
        <end position="444"/>
    </location>
</feature>
<gene>
    <name evidence="2" type="ORF">SDC9_61099</name>
</gene>
<feature type="transmembrane region" description="Helical" evidence="1">
    <location>
        <begin position="20"/>
        <end position="38"/>
    </location>
</feature>
<feature type="transmembrane region" description="Helical" evidence="1">
    <location>
        <begin position="303"/>
        <end position="320"/>
    </location>
</feature>
<proteinExistence type="predicted"/>
<feature type="transmembrane region" description="Helical" evidence="1">
    <location>
        <begin position="238"/>
        <end position="257"/>
    </location>
</feature>
<feature type="transmembrane region" description="Helical" evidence="1">
    <location>
        <begin position="124"/>
        <end position="144"/>
    </location>
</feature>
<feature type="transmembrane region" description="Helical" evidence="1">
    <location>
        <begin position="351"/>
        <end position="371"/>
    </location>
</feature>
<dbReference type="GO" id="GO:0006814">
    <property type="term" value="P:sodium ion transport"/>
    <property type="evidence" value="ECO:0007669"/>
    <property type="project" value="InterPro"/>
</dbReference>
<feature type="transmembrane region" description="Helical" evidence="1">
    <location>
        <begin position="165"/>
        <end position="195"/>
    </location>
</feature>
<evidence type="ECO:0008006" key="3">
    <source>
        <dbReference type="Google" id="ProtNLM"/>
    </source>
</evidence>